<dbReference type="PANTHER" id="PTHR16301:SF20">
    <property type="entry name" value="IMPACT FAMILY MEMBER YIGZ"/>
    <property type="match status" value="1"/>
</dbReference>
<dbReference type="AlphaFoldDB" id="A0A383ATK9"/>
<accession>A0A383ATK9</accession>
<dbReference type="Pfam" id="PF01205">
    <property type="entry name" value="Impact_N"/>
    <property type="match status" value="1"/>
</dbReference>
<evidence type="ECO:0000259" key="2">
    <source>
        <dbReference type="Pfam" id="PF01205"/>
    </source>
</evidence>
<gene>
    <name evidence="3" type="ORF">METZ01_LOCUS463916</name>
</gene>
<reference evidence="3" key="1">
    <citation type="submission" date="2018-05" db="EMBL/GenBank/DDBJ databases">
        <authorList>
            <person name="Lanie J.A."/>
            <person name="Ng W.-L."/>
            <person name="Kazmierczak K.M."/>
            <person name="Andrzejewski T.M."/>
            <person name="Davidsen T.M."/>
            <person name="Wayne K.J."/>
            <person name="Tettelin H."/>
            <person name="Glass J.I."/>
            <person name="Rusch D."/>
            <person name="Podicherti R."/>
            <person name="Tsui H.-C.T."/>
            <person name="Winkler M.E."/>
        </authorList>
    </citation>
    <scope>NUCLEOTIDE SEQUENCE</scope>
</reference>
<dbReference type="SUPFAM" id="SSF54211">
    <property type="entry name" value="Ribosomal protein S5 domain 2-like"/>
    <property type="match status" value="1"/>
</dbReference>
<evidence type="ECO:0000313" key="3">
    <source>
        <dbReference type="EMBL" id="SVE11062.1"/>
    </source>
</evidence>
<dbReference type="InterPro" id="IPR036956">
    <property type="entry name" value="Impact_N_sf"/>
</dbReference>
<proteinExistence type="inferred from homology"/>
<dbReference type="Gene3D" id="3.30.230.30">
    <property type="entry name" value="Impact, N-terminal domain"/>
    <property type="match status" value="1"/>
</dbReference>
<feature type="non-terminal residue" evidence="3">
    <location>
        <position position="1"/>
    </location>
</feature>
<dbReference type="InterPro" id="IPR023582">
    <property type="entry name" value="Impact"/>
</dbReference>
<dbReference type="InterPro" id="IPR020568">
    <property type="entry name" value="Ribosomal_Su5_D2-typ_SF"/>
</dbReference>
<dbReference type="GO" id="GO:0005737">
    <property type="term" value="C:cytoplasm"/>
    <property type="evidence" value="ECO:0007669"/>
    <property type="project" value="TreeGrafter"/>
</dbReference>
<dbReference type="PANTHER" id="PTHR16301">
    <property type="entry name" value="IMPACT-RELATED"/>
    <property type="match status" value="1"/>
</dbReference>
<evidence type="ECO:0000256" key="1">
    <source>
        <dbReference type="ARBA" id="ARBA00007665"/>
    </source>
</evidence>
<dbReference type="InterPro" id="IPR001498">
    <property type="entry name" value="Impact_N"/>
</dbReference>
<name>A0A383ATK9_9ZZZZ</name>
<dbReference type="InterPro" id="IPR020569">
    <property type="entry name" value="UPF0029_Impact_CS"/>
</dbReference>
<comment type="similarity">
    <text evidence="1">Belongs to the IMPACT family.</text>
</comment>
<dbReference type="EMBL" id="UINC01194797">
    <property type="protein sequence ID" value="SVE11062.1"/>
    <property type="molecule type" value="Genomic_DNA"/>
</dbReference>
<feature type="non-terminal residue" evidence="3">
    <location>
        <position position="178"/>
    </location>
</feature>
<sequence length="178" mass="19183">VESVEGARSYLAEIRVRYADASHHVYAFAVGHGSSVTHGMSDDREPSGTAGRPVLAVVEGSGLGDLIVVVVRWFGGTKLGTGGLVRAYTRAAQQVLAATPTMRRVQTTTVVVRLPYDRYDPCRESLRRAALQDPDNAVDVVDEAFAESATLHLCGPEAAVESMLIRFRDLTSGRVEIL</sequence>
<dbReference type="GO" id="GO:0006446">
    <property type="term" value="P:regulation of translational initiation"/>
    <property type="evidence" value="ECO:0007669"/>
    <property type="project" value="TreeGrafter"/>
</dbReference>
<protein>
    <recommendedName>
        <fullName evidence="2">Impact N-terminal domain-containing protein</fullName>
    </recommendedName>
</protein>
<dbReference type="PROSITE" id="PS00910">
    <property type="entry name" value="UPF0029"/>
    <property type="match status" value="1"/>
</dbReference>
<organism evidence="3">
    <name type="scientific">marine metagenome</name>
    <dbReference type="NCBI Taxonomy" id="408172"/>
    <lineage>
        <taxon>unclassified sequences</taxon>
        <taxon>metagenomes</taxon>
        <taxon>ecological metagenomes</taxon>
    </lineage>
</organism>
<feature type="domain" description="Impact N-terminal" evidence="2">
    <location>
        <begin position="1"/>
        <end position="96"/>
    </location>
</feature>